<name>A0A1G5JHY3_9BACL</name>
<dbReference type="STRING" id="582692.SAMN05720606_11172"/>
<evidence type="ECO:0000313" key="2">
    <source>
        <dbReference type="Proteomes" id="UP000198538"/>
    </source>
</evidence>
<dbReference type="Proteomes" id="UP000198538">
    <property type="component" value="Unassembled WGS sequence"/>
</dbReference>
<dbReference type="AlphaFoldDB" id="A0A1G5JHY3"/>
<proteinExistence type="predicted"/>
<dbReference type="EMBL" id="FMVM01000011">
    <property type="protein sequence ID" value="SCY87993.1"/>
    <property type="molecule type" value="Genomic_DNA"/>
</dbReference>
<organism evidence="1 2">
    <name type="scientific">Paenibacillus polysaccharolyticus</name>
    <dbReference type="NCBI Taxonomy" id="582692"/>
    <lineage>
        <taxon>Bacteria</taxon>
        <taxon>Bacillati</taxon>
        <taxon>Bacillota</taxon>
        <taxon>Bacilli</taxon>
        <taxon>Bacillales</taxon>
        <taxon>Paenibacillaceae</taxon>
        <taxon>Paenibacillus</taxon>
    </lineage>
</organism>
<accession>A0A1G5JHY3</accession>
<keyword evidence="2" id="KW-1185">Reference proteome</keyword>
<evidence type="ECO:0000313" key="1">
    <source>
        <dbReference type="EMBL" id="SCY87993.1"/>
    </source>
</evidence>
<sequence length="175" mass="20802">MDIIMNELGIKDFLLYEELPSCRIGNLDKDKILVICLIDELSQIDDIAKKLPSLRNKMMMRMNNPKNIEVVETKIPISKFLWDMYIVALHQYKDEKSCFKPAEIAKYERDRFIARKIIIQYEHMEELKRNFVELLFPERILDSFSVLESLDSEKIDFEEIKELLQNIENVVKKEG</sequence>
<protein>
    <submittedName>
        <fullName evidence="1">Uncharacterized protein</fullName>
    </submittedName>
</protein>
<gene>
    <name evidence="1" type="ORF">SAMN05720606_11172</name>
</gene>
<reference evidence="2" key="1">
    <citation type="submission" date="2016-10" db="EMBL/GenBank/DDBJ databases">
        <authorList>
            <person name="Varghese N."/>
            <person name="Submissions S."/>
        </authorList>
    </citation>
    <scope>NUCLEOTIDE SEQUENCE [LARGE SCALE GENOMIC DNA]</scope>
    <source>
        <strain evidence="2">BL9</strain>
    </source>
</reference>